<keyword evidence="1 4" id="KW-0808">Transferase</keyword>
<dbReference type="EMBL" id="CP002059">
    <property type="protein sequence ID" value="ADI66239.1"/>
    <property type="molecule type" value="Genomic_DNA"/>
</dbReference>
<protein>
    <submittedName>
        <fullName evidence="4">Glycosyl transferase group 1</fullName>
    </submittedName>
</protein>
<accession>D7E0S0</accession>
<reference evidence="4 5" key="1">
    <citation type="journal article" date="2010" name="PLoS ONE">
        <title>Genome erosion in a nitrogen-fixing vertically transmitted endosymbiotic multicellular cyanobacterium.</title>
        <authorList>
            <person name="Ran L."/>
            <person name="Larsson J."/>
            <person name="Vigil-Stenman T."/>
            <person name="Nylander J.A."/>
            <person name="Ininbergs K."/>
            <person name="Zheng W.W."/>
            <person name="Lapidus A."/>
            <person name="Lowry S."/>
            <person name="Haselkorn R."/>
            <person name="Bergman B."/>
        </authorList>
    </citation>
    <scope>NUCLEOTIDE SEQUENCE [LARGE SCALE GENOMIC DNA]</scope>
    <source>
        <strain evidence="4 5">0708</strain>
    </source>
</reference>
<organism evidence="4 5">
    <name type="scientific">Nostoc azollae (strain 0708)</name>
    <name type="common">Anabaena azollae (strain 0708)</name>
    <dbReference type="NCBI Taxonomy" id="551115"/>
    <lineage>
        <taxon>Bacteria</taxon>
        <taxon>Bacillati</taxon>
        <taxon>Cyanobacteriota</taxon>
        <taxon>Cyanophyceae</taxon>
        <taxon>Nostocales</taxon>
        <taxon>Nostocaceae</taxon>
        <taxon>Trichormus</taxon>
    </lineage>
</organism>
<dbReference type="Gene3D" id="3.40.50.2000">
    <property type="entry name" value="Glycogen Phosphorylase B"/>
    <property type="match status" value="2"/>
</dbReference>
<dbReference type="FunFam" id="3.40.50.2000:FF:000119">
    <property type="entry name" value="Glycosyl transferase group 1"/>
    <property type="match status" value="1"/>
</dbReference>
<dbReference type="CDD" id="cd03809">
    <property type="entry name" value="GT4_MtfB-like"/>
    <property type="match status" value="1"/>
</dbReference>
<dbReference type="OrthoDB" id="9797829at2"/>
<evidence type="ECO:0000313" key="4">
    <source>
        <dbReference type="EMBL" id="ADI66239.1"/>
    </source>
</evidence>
<proteinExistence type="predicted"/>
<gene>
    <name evidence="4" type="ordered locus">Aazo_5201</name>
</gene>
<dbReference type="InterPro" id="IPR001296">
    <property type="entry name" value="Glyco_trans_1"/>
</dbReference>
<dbReference type="SUPFAM" id="SSF53756">
    <property type="entry name" value="UDP-Glycosyltransferase/glycogen phosphorylase"/>
    <property type="match status" value="1"/>
</dbReference>
<evidence type="ECO:0000259" key="2">
    <source>
        <dbReference type="Pfam" id="PF00534"/>
    </source>
</evidence>
<sequence length="430" mass="49012">MDLQGINVLVDGYNLEMIQGTGIKTYGFTLVKALIALEANVDLLCSRYTNSYNSDLLLNEALFFDIQKSNSSNLEIKSIISAAIQGFYQAKEVQVSDFVIKRDADYIFEYLASSGKIFNISNCYRTANNLYKHFHLQTRVNIKKKIDIWHVTYPIPIKVNAARKITTIHDLIPLKLPYTTLDDKKCFFNLIKDAIKNSEIILTVSESTKNDILHCFDVNPDKIYVTYQPIIDNSHLVENHTTETKLKKYKLKNKQYILFVGTIEPKKNIGRLIDAYSGLDTDMQLVIVGKKGWLWEDEIGKLEAVFGKDFSREIKLLEYVEKKDLLYLYNGAFCFVFPSLYEGFGLPPLEAMSLGCPVVTSNVASLPEVCGNAALYVDPFDSDEIRLGIEKLINNPQIQNQLIEAGKERVKLFSMENYANKLYEAYTKVI</sequence>
<dbReference type="CAZy" id="GT4">
    <property type="family name" value="Glycosyltransferase Family 4"/>
</dbReference>
<dbReference type="PANTHER" id="PTHR46401:SF2">
    <property type="entry name" value="GLYCOSYLTRANSFERASE WBBK-RELATED"/>
    <property type="match status" value="1"/>
</dbReference>
<name>D7E0S0_NOSA0</name>
<dbReference type="Pfam" id="PF13439">
    <property type="entry name" value="Glyco_transf_4"/>
    <property type="match status" value="1"/>
</dbReference>
<feature type="domain" description="Glycosyl transferase family 1" evidence="2">
    <location>
        <begin position="244"/>
        <end position="409"/>
    </location>
</feature>
<feature type="domain" description="Glycosyltransferase subfamily 4-like N-terminal" evidence="3">
    <location>
        <begin position="142"/>
        <end position="230"/>
    </location>
</feature>
<dbReference type="InterPro" id="IPR028098">
    <property type="entry name" value="Glyco_trans_4-like_N"/>
</dbReference>
<dbReference type="PANTHER" id="PTHR46401">
    <property type="entry name" value="GLYCOSYLTRANSFERASE WBBK-RELATED"/>
    <property type="match status" value="1"/>
</dbReference>
<evidence type="ECO:0000256" key="1">
    <source>
        <dbReference type="ARBA" id="ARBA00022679"/>
    </source>
</evidence>
<dbReference type="STRING" id="551115.Aazo_5201"/>
<dbReference type="HOGENOM" id="CLU_009583_27_6_3"/>
<evidence type="ECO:0000259" key="3">
    <source>
        <dbReference type="Pfam" id="PF13439"/>
    </source>
</evidence>
<dbReference type="GO" id="GO:0016757">
    <property type="term" value="F:glycosyltransferase activity"/>
    <property type="evidence" value="ECO:0007669"/>
    <property type="project" value="InterPro"/>
</dbReference>
<dbReference type="RefSeq" id="WP_013193248.1">
    <property type="nucleotide sequence ID" value="NC_014248.1"/>
</dbReference>
<keyword evidence="5" id="KW-1185">Reference proteome</keyword>
<dbReference type="KEGG" id="naz:Aazo_5201"/>
<evidence type="ECO:0000313" key="5">
    <source>
        <dbReference type="Proteomes" id="UP000001511"/>
    </source>
</evidence>
<dbReference type="GO" id="GO:0009103">
    <property type="term" value="P:lipopolysaccharide biosynthetic process"/>
    <property type="evidence" value="ECO:0007669"/>
    <property type="project" value="TreeGrafter"/>
</dbReference>
<dbReference type="Pfam" id="PF00534">
    <property type="entry name" value="Glycos_transf_1"/>
    <property type="match status" value="1"/>
</dbReference>
<dbReference type="Proteomes" id="UP000001511">
    <property type="component" value="Chromosome"/>
</dbReference>
<dbReference type="eggNOG" id="COG0438">
    <property type="taxonomic scope" value="Bacteria"/>
</dbReference>
<dbReference type="AlphaFoldDB" id="D7E0S0"/>